<evidence type="ECO:0000256" key="10">
    <source>
        <dbReference type="ARBA" id="ARBA00044508"/>
    </source>
</evidence>
<evidence type="ECO:0000313" key="14">
    <source>
        <dbReference type="EMBL" id="KAF9519311.1"/>
    </source>
</evidence>
<evidence type="ECO:0000313" key="15">
    <source>
        <dbReference type="Proteomes" id="UP000886523"/>
    </source>
</evidence>
<evidence type="ECO:0000256" key="9">
    <source>
        <dbReference type="ARBA" id="ARBA00022833"/>
    </source>
</evidence>
<dbReference type="InterPro" id="IPR013083">
    <property type="entry name" value="Znf_RING/FYVE/PHD"/>
</dbReference>
<comment type="caution">
    <text evidence="14">The sequence shown here is derived from an EMBL/GenBank/DDBJ whole genome shotgun (WGS) entry which is preliminary data.</text>
</comment>
<keyword evidence="9" id="KW-0862">Zinc</keyword>
<protein>
    <recommendedName>
        <fullName evidence="3">RBR-type E3 ubiquitin transferase</fullName>
        <ecNumber evidence="3">2.3.2.31</ecNumber>
    </recommendedName>
</protein>
<dbReference type="InterPro" id="IPR002867">
    <property type="entry name" value="IBR_dom"/>
</dbReference>
<dbReference type="OrthoDB" id="1431934at2759"/>
<evidence type="ECO:0000256" key="5">
    <source>
        <dbReference type="ARBA" id="ARBA00022723"/>
    </source>
</evidence>
<evidence type="ECO:0000256" key="7">
    <source>
        <dbReference type="ARBA" id="ARBA00022771"/>
    </source>
</evidence>
<keyword evidence="7 11" id="KW-0863">Zinc-finger</keyword>
<gene>
    <name evidence="14" type="ORF">BS47DRAFT_23344</name>
</gene>
<dbReference type="PROSITE" id="PS00518">
    <property type="entry name" value="ZF_RING_1"/>
    <property type="match status" value="1"/>
</dbReference>
<evidence type="ECO:0000259" key="13">
    <source>
        <dbReference type="PROSITE" id="PS51873"/>
    </source>
</evidence>
<keyword evidence="6" id="KW-0677">Repeat</keyword>
<dbReference type="PROSITE" id="PS51873">
    <property type="entry name" value="TRIAD"/>
    <property type="match status" value="1"/>
</dbReference>
<evidence type="ECO:0000256" key="2">
    <source>
        <dbReference type="ARBA" id="ARBA00004906"/>
    </source>
</evidence>
<dbReference type="InterPro" id="IPR001841">
    <property type="entry name" value="Znf_RING"/>
</dbReference>
<dbReference type="InterPro" id="IPR031127">
    <property type="entry name" value="E3_UB_ligase_RBR"/>
</dbReference>
<dbReference type="SMART" id="SM00647">
    <property type="entry name" value="IBR"/>
    <property type="match status" value="2"/>
</dbReference>
<sequence length="379" mass="43842">MGAQSLIPILLNRFNSLWLEQRDNQEGVLWRIAEIIISGNFLTDPLHIMSNNTIKVHHPAPHIITPRLLAYDTSMNEAAFHITTFFCPICLEGRKGSACIRLSCDHVFCKDCLRDGWGLAVREGDCSQVRCPDEKCIAKKPSLGEHGDPRIEDKEAREEDVRRVLSEDEVKRWKWLRAKRDIDRDPTIVHCPLQFCQAPVPAPPLMTSQQEEPGEYTPGWHKLRTCDSCGFSFCVFCKRSWHGPITPCSTRTVSSILTEYLNLPEESPQRLLMERSMGRGNLRRMIKQFEEDEMNRRYMEESTTGCPHCGVRCEKNHGCNHMTCYQCQTHYCYRCGEGLPKDPYTHFSQKGGRCYNKLFDFEEPILPWIPIEQDWDLTD</sequence>
<dbReference type="InterPro" id="IPR044066">
    <property type="entry name" value="TRIAD_supradom"/>
</dbReference>
<comment type="catalytic activity">
    <reaction evidence="1">
        <text>[E2 ubiquitin-conjugating enzyme]-S-ubiquitinyl-L-cysteine + [acceptor protein]-L-lysine = [E2 ubiquitin-conjugating enzyme]-L-cysteine + [acceptor protein]-N(6)-ubiquitinyl-L-lysine.</text>
        <dbReference type="EC" id="2.3.2.31"/>
    </reaction>
</comment>
<keyword evidence="4" id="KW-0808">Transferase</keyword>
<feature type="domain" description="RING-type" evidence="13">
    <location>
        <begin position="83"/>
        <end position="358"/>
    </location>
</feature>
<evidence type="ECO:0000256" key="3">
    <source>
        <dbReference type="ARBA" id="ARBA00012251"/>
    </source>
</evidence>
<organism evidence="14 15">
    <name type="scientific">Hydnum rufescens UP504</name>
    <dbReference type="NCBI Taxonomy" id="1448309"/>
    <lineage>
        <taxon>Eukaryota</taxon>
        <taxon>Fungi</taxon>
        <taxon>Dikarya</taxon>
        <taxon>Basidiomycota</taxon>
        <taxon>Agaricomycotina</taxon>
        <taxon>Agaricomycetes</taxon>
        <taxon>Cantharellales</taxon>
        <taxon>Hydnaceae</taxon>
        <taxon>Hydnum</taxon>
    </lineage>
</organism>
<comment type="pathway">
    <text evidence="2">Protein modification; protein ubiquitination.</text>
</comment>
<dbReference type="Pfam" id="PF01485">
    <property type="entry name" value="IBR"/>
    <property type="match status" value="1"/>
</dbReference>
<evidence type="ECO:0000259" key="12">
    <source>
        <dbReference type="PROSITE" id="PS50089"/>
    </source>
</evidence>
<keyword evidence="8" id="KW-0833">Ubl conjugation pathway</keyword>
<reference evidence="14" key="1">
    <citation type="journal article" date="2020" name="Nat. Commun.">
        <title>Large-scale genome sequencing of mycorrhizal fungi provides insights into the early evolution of symbiotic traits.</title>
        <authorList>
            <person name="Miyauchi S."/>
            <person name="Kiss E."/>
            <person name="Kuo A."/>
            <person name="Drula E."/>
            <person name="Kohler A."/>
            <person name="Sanchez-Garcia M."/>
            <person name="Morin E."/>
            <person name="Andreopoulos B."/>
            <person name="Barry K.W."/>
            <person name="Bonito G."/>
            <person name="Buee M."/>
            <person name="Carver A."/>
            <person name="Chen C."/>
            <person name="Cichocki N."/>
            <person name="Clum A."/>
            <person name="Culley D."/>
            <person name="Crous P.W."/>
            <person name="Fauchery L."/>
            <person name="Girlanda M."/>
            <person name="Hayes R.D."/>
            <person name="Keri Z."/>
            <person name="LaButti K."/>
            <person name="Lipzen A."/>
            <person name="Lombard V."/>
            <person name="Magnuson J."/>
            <person name="Maillard F."/>
            <person name="Murat C."/>
            <person name="Nolan M."/>
            <person name="Ohm R.A."/>
            <person name="Pangilinan J."/>
            <person name="Pereira M.F."/>
            <person name="Perotto S."/>
            <person name="Peter M."/>
            <person name="Pfister S."/>
            <person name="Riley R."/>
            <person name="Sitrit Y."/>
            <person name="Stielow J.B."/>
            <person name="Szollosi G."/>
            <person name="Zifcakova L."/>
            <person name="Stursova M."/>
            <person name="Spatafora J.W."/>
            <person name="Tedersoo L."/>
            <person name="Vaario L.M."/>
            <person name="Yamada A."/>
            <person name="Yan M."/>
            <person name="Wang P."/>
            <person name="Xu J."/>
            <person name="Bruns T."/>
            <person name="Baldrian P."/>
            <person name="Vilgalys R."/>
            <person name="Dunand C."/>
            <person name="Henrissat B."/>
            <person name="Grigoriev I.V."/>
            <person name="Hibbett D."/>
            <person name="Nagy L.G."/>
            <person name="Martin F.M."/>
        </authorList>
    </citation>
    <scope>NUCLEOTIDE SEQUENCE</scope>
    <source>
        <strain evidence="14">UP504</strain>
    </source>
</reference>
<dbReference type="EC" id="2.3.2.31" evidence="3"/>
<dbReference type="SMART" id="SM00184">
    <property type="entry name" value="RING"/>
    <property type="match status" value="1"/>
</dbReference>
<dbReference type="Proteomes" id="UP000886523">
    <property type="component" value="Unassembled WGS sequence"/>
</dbReference>
<dbReference type="GO" id="GO:0061630">
    <property type="term" value="F:ubiquitin protein ligase activity"/>
    <property type="evidence" value="ECO:0007669"/>
    <property type="project" value="UniProtKB-EC"/>
</dbReference>
<evidence type="ECO:0000256" key="6">
    <source>
        <dbReference type="ARBA" id="ARBA00022737"/>
    </source>
</evidence>
<dbReference type="AlphaFoldDB" id="A0A9P6B7Z6"/>
<dbReference type="InterPro" id="IPR017907">
    <property type="entry name" value="Znf_RING_CS"/>
</dbReference>
<name>A0A9P6B7Z6_9AGAM</name>
<evidence type="ECO:0000256" key="1">
    <source>
        <dbReference type="ARBA" id="ARBA00001798"/>
    </source>
</evidence>
<dbReference type="InterPro" id="IPR047548">
    <property type="entry name" value="Rcat_RBR_RNF14"/>
</dbReference>
<feature type="domain" description="RING-type" evidence="12">
    <location>
        <begin position="87"/>
        <end position="135"/>
    </location>
</feature>
<dbReference type="CDD" id="cd20341">
    <property type="entry name" value="BRcat_RBR_RNF14"/>
    <property type="match status" value="1"/>
</dbReference>
<keyword evidence="15" id="KW-1185">Reference proteome</keyword>
<dbReference type="PANTHER" id="PTHR11685">
    <property type="entry name" value="RBR FAMILY RING FINGER AND IBR DOMAIN-CONTAINING"/>
    <property type="match status" value="1"/>
</dbReference>
<dbReference type="Pfam" id="PF22191">
    <property type="entry name" value="IBR_1"/>
    <property type="match status" value="1"/>
</dbReference>
<dbReference type="PROSITE" id="PS50089">
    <property type="entry name" value="ZF_RING_2"/>
    <property type="match status" value="1"/>
</dbReference>
<dbReference type="Gene3D" id="1.20.120.1750">
    <property type="match status" value="1"/>
</dbReference>
<comment type="similarity">
    <text evidence="10">Belongs to the RBR family. RNF14 subfamily.</text>
</comment>
<dbReference type="EMBL" id="MU128918">
    <property type="protein sequence ID" value="KAF9519311.1"/>
    <property type="molecule type" value="Genomic_DNA"/>
</dbReference>
<keyword evidence="5" id="KW-0479">Metal-binding</keyword>
<evidence type="ECO:0000256" key="8">
    <source>
        <dbReference type="ARBA" id="ARBA00022786"/>
    </source>
</evidence>
<accession>A0A9P6B7Z6</accession>
<evidence type="ECO:0000256" key="4">
    <source>
        <dbReference type="ARBA" id="ARBA00022679"/>
    </source>
</evidence>
<evidence type="ECO:0000256" key="11">
    <source>
        <dbReference type="PROSITE-ProRule" id="PRU00175"/>
    </source>
</evidence>
<proteinExistence type="inferred from homology"/>
<dbReference type="GO" id="GO:0008270">
    <property type="term" value="F:zinc ion binding"/>
    <property type="evidence" value="ECO:0007669"/>
    <property type="project" value="UniProtKB-KW"/>
</dbReference>
<dbReference type="SUPFAM" id="SSF57850">
    <property type="entry name" value="RING/U-box"/>
    <property type="match status" value="2"/>
</dbReference>
<dbReference type="CDD" id="cd20354">
    <property type="entry name" value="Rcat_RBR_RNF14"/>
    <property type="match status" value="1"/>
</dbReference>
<dbReference type="GO" id="GO:0016567">
    <property type="term" value="P:protein ubiquitination"/>
    <property type="evidence" value="ECO:0007669"/>
    <property type="project" value="InterPro"/>
</dbReference>
<dbReference type="Gene3D" id="3.30.40.10">
    <property type="entry name" value="Zinc/RING finger domain, C3HC4 (zinc finger)"/>
    <property type="match status" value="1"/>
</dbReference>